<dbReference type="Proteomes" id="UP000176050">
    <property type="component" value="Chromosome"/>
</dbReference>
<keyword evidence="3" id="KW-1185">Reference proteome</keyword>
<dbReference type="Gene3D" id="3.10.450.50">
    <property type="match status" value="1"/>
</dbReference>
<evidence type="ECO:0000259" key="1">
    <source>
        <dbReference type="Pfam" id="PF14534"/>
    </source>
</evidence>
<proteinExistence type="predicted"/>
<evidence type="ECO:0000313" key="3">
    <source>
        <dbReference type="Proteomes" id="UP000176050"/>
    </source>
</evidence>
<dbReference type="AlphaFoldDB" id="A0A1D8P8Q5"/>
<dbReference type="STRING" id="1850246.LPB138_09820"/>
<evidence type="ECO:0000313" key="2">
    <source>
        <dbReference type="EMBL" id="AOW20952.1"/>
    </source>
</evidence>
<dbReference type="OrthoDB" id="980604at2"/>
<dbReference type="InterPro" id="IPR032710">
    <property type="entry name" value="NTF2-like_dom_sf"/>
</dbReference>
<dbReference type="InterPro" id="IPR027843">
    <property type="entry name" value="DUF4440"/>
</dbReference>
<sequence>MKINLKLILVIFVSVFITPKVNAQEIKDTHKDSLNTIISEYYKLNLKIFQSNSTLDDIDKAFELFTEDFTYTHPKYGGTYTRKDLYDGYVRNQKNGGYDGTVTDIKILNKIIGLNAVVIEKQFIEKKEGEIQKGGAEMTLFEFKDGKISKIFEYW</sequence>
<protein>
    <recommendedName>
        <fullName evidence="1">DUF4440 domain-containing protein</fullName>
    </recommendedName>
</protein>
<dbReference type="RefSeq" id="WP_070237116.1">
    <property type="nucleotide sequence ID" value="NZ_CP017478.1"/>
</dbReference>
<dbReference type="Pfam" id="PF14534">
    <property type="entry name" value="DUF4440"/>
    <property type="match status" value="1"/>
</dbReference>
<accession>A0A1D8P8Q5</accession>
<feature type="domain" description="DUF4440" evidence="1">
    <location>
        <begin position="56"/>
        <end position="147"/>
    </location>
</feature>
<dbReference type="EMBL" id="CP017478">
    <property type="protein sequence ID" value="AOW20952.1"/>
    <property type="molecule type" value="Genomic_DNA"/>
</dbReference>
<dbReference type="SUPFAM" id="SSF54427">
    <property type="entry name" value="NTF2-like"/>
    <property type="match status" value="1"/>
</dbReference>
<name>A0A1D8P8Q5_9FLAO</name>
<dbReference type="KEGG" id="lul:LPB138_09820"/>
<reference evidence="2 3" key="1">
    <citation type="submission" date="2016-10" db="EMBL/GenBank/DDBJ databases">
        <title>Lutibacter sp. LPB0138, isolated from marine gastropod.</title>
        <authorList>
            <person name="Kim E."/>
            <person name="Yi H."/>
        </authorList>
    </citation>
    <scope>NUCLEOTIDE SEQUENCE [LARGE SCALE GENOMIC DNA]</scope>
    <source>
        <strain evidence="2 3">LPB0138</strain>
    </source>
</reference>
<organism evidence="2 3">
    <name type="scientific">Urechidicola croceus</name>
    <dbReference type="NCBI Taxonomy" id="1850246"/>
    <lineage>
        <taxon>Bacteria</taxon>
        <taxon>Pseudomonadati</taxon>
        <taxon>Bacteroidota</taxon>
        <taxon>Flavobacteriia</taxon>
        <taxon>Flavobacteriales</taxon>
        <taxon>Flavobacteriaceae</taxon>
        <taxon>Urechidicola</taxon>
    </lineage>
</organism>
<gene>
    <name evidence="2" type="ORF">LPB138_09820</name>
</gene>